<comment type="caution">
    <text evidence="1">The sequence shown here is derived from an EMBL/GenBank/DDBJ whole genome shotgun (WGS) entry which is preliminary data.</text>
</comment>
<sequence>MASSSPSPSNAELALPPPDAESQLSSLIYDLSNQVHVAMENMLKMINEIDQNSAEVSEEIEKCKVSTFERKKLLEDEKENCQKAAYAVLELLNSREVS</sequence>
<accession>A0ACC0B9R5</accession>
<protein>
    <submittedName>
        <fullName evidence="1">Uncharacterized protein</fullName>
    </submittedName>
</protein>
<gene>
    <name evidence="1" type="ORF">M9H77_19244</name>
</gene>
<dbReference type="EMBL" id="CM044704">
    <property type="protein sequence ID" value="KAI5669391.1"/>
    <property type="molecule type" value="Genomic_DNA"/>
</dbReference>
<evidence type="ECO:0000313" key="1">
    <source>
        <dbReference type="EMBL" id="KAI5669391.1"/>
    </source>
</evidence>
<name>A0ACC0B9R5_CATRO</name>
<keyword evidence="2" id="KW-1185">Reference proteome</keyword>
<organism evidence="1 2">
    <name type="scientific">Catharanthus roseus</name>
    <name type="common">Madagascar periwinkle</name>
    <name type="synonym">Vinca rosea</name>
    <dbReference type="NCBI Taxonomy" id="4058"/>
    <lineage>
        <taxon>Eukaryota</taxon>
        <taxon>Viridiplantae</taxon>
        <taxon>Streptophyta</taxon>
        <taxon>Embryophyta</taxon>
        <taxon>Tracheophyta</taxon>
        <taxon>Spermatophyta</taxon>
        <taxon>Magnoliopsida</taxon>
        <taxon>eudicotyledons</taxon>
        <taxon>Gunneridae</taxon>
        <taxon>Pentapetalae</taxon>
        <taxon>asterids</taxon>
        <taxon>lamiids</taxon>
        <taxon>Gentianales</taxon>
        <taxon>Apocynaceae</taxon>
        <taxon>Rauvolfioideae</taxon>
        <taxon>Vinceae</taxon>
        <taxon>Catharanthinae</taxon>
        <taxon>Catharanthus</taxon>
    </lineage>
</organism>
<proteinExistence type="predicted"/>
<reference evidence="2" key="1">
    <citation type="journal article" date="2023" name="Nat. Plants">
        <title>Single-cell RNA sequencing provides a high-resolution roadmap for understanding the multicellular compartmentation of specialized metabolism.</title>
        <authorList>
            <person name="Sun S."/>
            <person name="Shen X."/>
            <person name="Li Y."/>
            <person name="Li Y."/>
            <person name="Wang S."/>
            <person name="Li R."/>
            <person name="Zhang H."/>
            <person name="Shen G."/>
            <person name="Guo B."/>
            <person name="Wei J."/>
            <person name="Xu J."/>
            <person name="St-Pierre B."/>
            <person name="Chen S."/>
            <person name="Sun C."/>
        </authorList>
    </citation>
    <scope>NUCLEOTIDE SEQUENCE [LARGE SCALE GENOMIC DNA]</scope>
</reference>
<evidence type="ECO:0000313" key="2">
    <source>
        <dbReference type="Proteomes" id="UP001060085"/>
    </source>
</evidence>
<dbReference type="Proteomes" id="UP001060085">
    <property type="component" value="Linkage Group LG04"/>
</dbReference>